<feature type="transmembrane region" description="Helical" evidence="1">
    <location>
        <begin position="197"/>
        <end position="217"/>
    </location>
</feature>
<feature type="transmembrane region" description="Helical" evidence="1">
    <location>
        <begin position="223"/>
        <end position="243"/>
    </location>
</feature>
<comment type="caution">
    <text evidence="2">The sequence shown here is derived from an EMBL/GenBank/DDBJ whole genome shotgun (WGS) entry which is preliminary data.</text>
</comment>
<reference evidence="3" key="1">
    <citation type="journal article" date="2019" name="Int. J. Syst. Evol. Microbiol.">
        <title>The Global Catalogue of Microorganisms (GCM) 10K type strain sequencing project: providing services to taxonomists for standard genome sequencing and annotation.</title>
        <authorList>
            <consortium name="The Broad Institute Genomics Platform"/>
            <consortium name="The Broad Institute Genome Sequencing Center for Infectious Disease"/>
            <person name="Wu L."/>
            <person name="Ma J."/>
        </authorList>
    </citation>
    <scope>NUCLEOTIDE SEQUENCE [LARGE SCALE GENOMIC DNA]</scope>
    <source>
        <strain evidence="3">CGMCC 4.7289</strain>
    </source>
</reference>
<dbReference type="RefSeq" id="WP_253763007.1">
    <property type="nucleotide sequence ID" value="NZ_JAMZDZ010000001.1"/>
</dbReference>
<keyword evidence="1" id="KW-0472">Membrane</keyword>
<feature type="transmembrane region" description="Helical" evidence="1">
    <location>
        <begin position="71"/>
        <end position="89"/>
    </location>
</feature>
<keyword evidence="1" id="KW-0812">Transmembrane</keyword>
<feature type="transmembrane region" description="Helical" evidence="1">
    <location>
        <begin position="264"/>
        <end position="284"/>
    </location>
</feature>
<feature type="transmembrane region" description="Helical" evidence="1">
    <location>
        <begin position="5"/>
        <end position="24"/>
    </location>
</feature>
<protein>
    <submittedName>
        <fullName evidence="2">Uncharacterized protein</fullName>
    </submittedName>
</protein>
<evidence type="ECO:0000313" key="3">
    <source>
        <dbReference type="Proteomes" id="UP001595816"/>
    </source>
</evidence>
<feature type="transmembrane region" description="Helical" evidence="1">
    <location>
        <begin position="36"/>
        <end position="59"/>
    </location>
</feature>
<feature type="transmembrane region" description="Helical" evidence="1">
    <location>
        <begin position="124"/>
        <end position="141"/>
    </location>
</feature>
<evidence type="ECO:0000313" key="2">
    <source>
        <dbReference type="EMBL" id="MFC4135128.1"/>
    </source>
</evidence>
<gene>
    <name evidence="2" type="ORF">ACFOZ4_31335</name>
</gene>
<keyword evidence="3" id="KW-1185">Reference proteome</keyword>
<feature type="transmembrane region" description="Helical" evidence="1">
    <location>
        <begin position="101"/>
        <end position="117"/>
    </location>
</feature>
<evidence type="ECO:0000256" key="1">
    <source>
        <dbReference type="SAM" id="Phobius"/>
    </source>
</evidence>
<sequence>MARDVALNASGTLAMLIGGWLIAADRGVAQLPRSTGFAAIAVTVVVVSAAGAAVLLTWWEESPLLGKLRDLGVNVVANLFAAALVWLLLLVTGRVGPGPEMVIAAALLVALPLLIWFKFARDVGVNLLSTVVVLSGSWLLATADGSVRSSLPITLAAVAGVLLPAAALMIMVAVDVRTARRHTDRAALLARTVSVELAANLVAAAAVALALAAFGLLRIDTAMAFLAMQFVMTPVMILLLEVAEEFEFYGANIVTFALFQGLRGLTYLLLVAVFAGFPIAVWNLLGKPDLRCFALLAVLGLVQLFRVTSRRQQEHGERDPVYQRLNVALALALNPVWTTADVAMVDIITSPGTPGWVRDIFEVLLYTI</sequence>
<accession>A0ABV8LXK4</accession>
<keyword evidence="1" id="KW-1133">Transmembrane helix</keyword>
<dbReference type="EMBL" id="JBHSAY010000020">
    <property type="protein sequence ID" value="MFC4135128.1"/>
    <property type="molecule type" value="Genomic_DNA"/>
</dbReference>
<feature type="transmembrane region" description="Helical" evidence="1">
    <location>
        <begin position="153"/>
        <end position="176"/>
    </location>
</feature>
<name>A0ABV8LXK4_9ACTN</name>
<organism evidence="2 3">
    <name type="scientific">Hamadaea flava</name>
    <dbReference type="NCBI Taxonomy" id="1742688"/>
    <lineage>
        <taxon>Bacteria</taxon>
        <taxon>Bacillati</taxon>
        <taxon>Actinomycetota</taxon>
        <taxon>Actinomycetes</taxon>
        <taxon>Micromonosporales</taxon>
        <taxon>Micromonosporaceae</taxon>
        <taxon>Hamadaea</taxon>
    </lineage>
</organism>
<proteinExistence type="predicted"/>
<dbReference type="Proteomes" id="UP001595816">
    <property type="component" value="Unassembled WGS sequence"/>
</dbReference>